<proteinExistence type="inferred from homology"/>
<protein>
    <submittedName>
        <fullName evidence="9">TolC family protein</fullName>
    </submittedName>
</protein>
<dbReference type="GO" id="GO:0015288">
    <property type="term" value="F:porin activity"/>
    <property type="evidence" value="ECO:0007669"/>
    <property type="project" value="TreeGrafter"/>
</dbReference>
<keyword evidence="4" id="KW-1134">Transmembrane beta strand</keyword>
<dbReference type="Pfam" id="PF02321">
    <property type="entry name" value="OEP"/>
    <property type="match status" value="2"/>
</dbReference>
<evidence type="ECO:0000256" key="2">
    <source>
        <dbReference type="ARBA" id="ARBA00007613"/>
    </source>
</evidence>
<dbReference type="PANTHER" id="PTHR30026:SF20">
    <property type="entry name" value="OUTER MEMBRANE PROTEIN TOLC"/>
    <property type="match status" value="1"/>
</dbReference>
<organism evidence="9 10">
    <name type="scientific">Emticicia agri</name>
    <dbReference type="NCBI Taxonomy" id="2492393"/>
    <lineage>
        <taxon>Bacteria</taxon>
        <taxon>Pseudomonadati</taxon>
        <taxon>Bacteroidota</taxon>
        <taxon>Cytophagia</taxon>
        <taxon>Cytophagales</taxon>
        <taxon>Leadbetterellaceae</taxon>
        <taxon>Emticicia</taxon>
    </lineage>
</organism>
<dbReference type="GO" id="GO:1990281">
    <property type="term" value="C:efflux pump complex"/>
    <property type="evidence" value="ECO:0007669"/>
    <property type="project" value="TreeGrafter"/>
</dbReference>
<sequence>MKKVQALPIAVFLLMVSVITQAQEPKPVLFSLKESIAYSLKNNPSSTIYKNEVLIAKEKKTEALAGYLPQVNGTATFDDNLKRQVTVLPAGAFSPEEIRIQFGNQYNTNLVAQVDQVLFDRTVSVAKEANKVNTLIADLKLLQNNENIIYNTIMAYYQILTYNEQEKLLVENQKKYDELLRILQLQYEKGVAKKIDYDRMKVSQNNIKSQLALLKTNKELALNKLKYAMGMELTNNIAINDSLDYSMQVSMPVGNQLDTKNLLDFKIQSNNIALQQLDVERKRLAFYPTMGAYARYGAQTFGNEFGKSFGNWFDYSSIGLKLNIPIFDGNRKKSQLSQSKLSLLNAQENLKLSERNYALQFQNANTALFRSYTSMNDNKQTLDLAEEILKNTGLQYQKGTASLTDFLNSDYSYKEAQSNYISSLLNFLTARVDLEKSQGNLSTYVNQLK</sequence>
<evidence type="ECO:0000256" key="3">
    <source>
        <dbReference type="ARBA" id="ARBA00022448"/>
    </source>
</evidence>
<feature type="signal peptide" evidence="8">
    <location>
        <begin position="1"/>
        <end position="22"/>
    </location>
</feature>
<dbReference type="InterPro" id="IPR003423">
    <property type="entry name" value="OMP_efflux"/>
</dbReference>
<dbReference type="Proteomes" id="UP000293162">
    <property type="component" value="Unassembled WGS sequence"/>
</dbReference>
<comment type="similarity">
    <text evidence="2">Belongs to the outer membrane factor (OMF) (TC 1.B.17) family.</text>
</comment>
<keyword evidence="5" id="KW-0812">Transmembrane</keyword>
<comment type="caution">
    <text evidence="9">The sequence shown here is derived from an EMBL/GenBank/DDBJ whole genome shotgun (WGS) entry which is preliminary data.</text>
</comment>
<dbReference type="EMBL" id="SEWF01000018">
    <property type="protein sequence ID" value="RYU95067.1"/>
    <property type="molecule type" value="Genomic_DNA"/>
</dbReference>
<evidence type="ECO:0000313" key="10">
    <source>
        <dbReference type="Proteomes" id="UP000293162"/>
    </source>
</evidence>
<evidence type="ECO:0000256" key="7">
    <source>
        <dbReference type="ARBA" id="ARBA00023237"/>
    </source>
</evidence>
<dbReference type="GO" id="GO:0015562">
    <property type="term" value="F:efflux transmembrane transporter activity"/>
    <property type="evidence" value="ECO:0007669"/>
    <property type="project" value="InterPro"/>
</dbReference>
<keyword evidence="3" id="KW-0813">Transport</keyword>
<keyword evidence="6" id="KW-0472">Membrane</keyword>
<keyword evidence="7" id="KW-0998">Cell outer membrane</keyword>
<dbReference type="RefSeq" id="WP_130021513.1">
    <property type="nucleotide sequence ID" value="NZ_SEWF01000018.1"/>
</dbReference>
<evidence type="ECO:0000256" key="6">
    <source>
        <dbReference type="ARBA" id="ARBA00023136"/>
    </source>
</evidence>
<gene>
    <name evidence="9" type="ORF">EWM59_13525</name>
</gene>
<dbReference type="AlphaFoldDB" id="A0A4Q5LZS8"/>
<evidence type="ECO:0000313" key="9">
    <source>
        <dbReference type="EMBL" id="RYU95067.1"/>
    </source>
</evidence>
<dbReference type="InterPro" id="IPR051906">
    <property type="entry name" value="TolC-like"/>
</dbReference>
<dbReference type="PANTHER" id="PTHR30026">
    <property type="entry name" value="OUTER MEMBRANE PROTEIN TOLC"/>
    <property type="match status" value="1"/>
</dbReference>
<dbReference type="OrthoDB" id="9811587at2"/>
<evidence type="ECO:0000256" key="5">
    <source>
        <dbReference type="ARBA" id="ARBA00022692"/>
    </source>
</evidence>
<reference evidence="9 10" key="1">
    <citation type="submission" date="2019-02" db="EMBL/GenBank/DDBJ databases">
        <title>Bacterial novel species Emticicia sp. 17J42-9 isolated from soil.</title>
        <authorList>
            <person name="Jung H.-Y."/>
        </authorList>
    </citation>
    <scope>NUCLEOTIDE SEQUENCE [LARGE SCALE GENOMIC DNA]</scope>
    <source>
        <strain evidence="9 10">17J42-9</strain>
    </source>
</reference>
<evidence type="ECO:0000256" key="8">
    <source>
        <dbReference type="SAM" id="SignalP"/>
    </source>
</evidence>
<dbReference type="Gene3D" id="1.20.1600.10">
    <property type="entry name" value="Outer membrane efflux proteins (OEP)"/>
    <property type="match status" value="1"/>
</dbReference>
<accession>A0A4Q5LZS8</accession>
<evidence type="ECO:0000256" key="1">
    <source>
        <dbReference type="ARBA" id="ARBA00004442"/>
    </source>
</evidence>
<comment type="subcellular location">
    <subcellularLocation>
        <location evidence="1">Cell outer membrane</location>
    </subcellularLocation>
</comment>
<feature type="chain" id="PRO_5020819488" evidence="8">
    <location>
        <begin position="23"/>
        <end position="449"/>
    </location>
</feature>
<dbReference type="SUPFAM" id="SSF56954">
    <property type="entry name" value="Outer membrane efflux proteins (OEP)"/>
    <property type="match status" value="1"/>
</dbReference>
<keyword evidence="10" id="KW-1185">Reference proteome</keyword>
<keyword evidence="8" id="KW-0732">Signal</keyword>
<evidence type="ECO:0000256" key="4">
    <source>
        <dbReference type="ARBA" id="ARBA00022452"/>
    </source>
</evidence>
<name>A0A4Q5LZS8_9BACT</name>
<dbReference type="GO" id="GO:0009279">
    <property type="term" value="C:cell outer membrane"/>
    <property type="evidence" value="ECO:0007669"/>
    <property type="project" value="UniProtKB-SubCell"/>
</dbReference>